<dbReference type="AlphaFoldDB" id="G9YRM1"/>
<gene>
    <name evidence="1" type="ORF">HMPREF0372_02170</name>
</gene>
<evidence type="ECO:0000313" key="2">
    <source>
        <dbReference type="Proteomes" id="UP000004459"/>
    </source>
</evidence>
<reference evidence="1 2" key="1">
    <citation type="submission" date="2011-08" db="EMBL/GenBank/DDBJ databases">
        <authorList>
            <person name="Weinstock G."/>
            <person name="Sodergren E."/>
            <person name="Clifton S."/>
            <person name="Fulton L."/>
            <person name="Fulton B."/>
            <person name="Courtney L."/>
            <person name="Fronick C."/>
            <person name="Harrison M."/>
            <person name="Strong C."/>
            <person name="Farmer C."/>
            <person name="Delahaunty K."/>
            <person name="Markovic C."/>
            <person name="Hall O."/>
            <person name="Minx P."/>
            <person name="Tomlinson C."/>
            <person name="Mitreva M."/>
            <person name="Hou S."/>
            <person name="Chen J."/>
            <person name="Wollam A."/>
            <person name="Pepin K.H."/>
            <person name="Johnson M."/>
            <person name="Bhonagiri V."/>
            <person name="Zhang X."/>
            <person name="Suruliraj S."/>
            <person name="Warren W."/>
            <person name="Chinwalla A."/>
            <person name="Mardis E.R."/>
            <person name="Wilson R.K."/>
        </authorList>
    </citation>
    <scope>NUCLEOTIDE SEQUENCE [LARGE SCALE GENOMIC DNA]</scope>
    <source>
        <strain evidence="1 2">ATCC 29863</strain>
    </source>
</reference>
<dbReference type="HOGENOM" id="CLU_3042193_0_0_9"/>
<evidence type="ECO:0000313" key="1">
    <source>
        <dbReference type="EMBL" id="EHM48965.1"/>
    </source>
</evidence>
<dbReference type="EMBL" id="AGCK01000179">
    <property type="protein sequence ID" value="EHM48965.1"/>
    <property type="molecule type" value="Genomic_DNA"/>
</dbReference>
<dbReference type="Proteomes" id="UP000004459">
    <property type="component" value="Unassembled WGS sequence"/>
</dbReference>
<accession>G9YRM1</accession>
<organism evidence="1 2">
    <name type="scientific">Flavonifractor plautii ATCC 29863</name>
    <dbReference type="NCBI Taxonomy" id="411475"/>
    <lineage>
        <taxon>Bacteria</taxon>
        <taxon>Bacillati</taxon>
        <taxon>Bacillota</taxon>
        <taxon>Clostridia</taxon>
        <taxon>Eubacteriales</taxon>
        <taxon>Oscillospiraceae</taxon>
        <taxon>Flavonifractor</taxon>
    </lineage>
</organism>
<sequence length="54" mass="6174">MSNIFFVETHIFSKSGRLYYFTADFLLMIPQLDRAAQALSPLSPVVRLCYNGCK</sequence>
<protein>
    <submittedName>
        <fullName evidence="1">Uncharacterized protein</fullName>
    </submittedName>
</protein>
<proteinExistence type="predicted"/>
<comment type="caution">
    <text evidence="1">The sequence shown here is derived from an EMBL/GenBank/DDBJ whole genome shotgun (WGS) entry which is preliminary data.</text>
</comment>
<name>G9YRM1_FLAPL</name>